<dbReference type="EMBL" id="BMSA01000002">
    <property type="protein sequence ID" value="GGT35463.1"/>
    <property type="molecule type" value="Genomic_DNA"/>
</dbReference>
<dbReference type="RefSeq" id="WP_229870100.1">
    <property type="nucleotide sequence ID" value="NZ_BMSA01000002.1"/>
</dbReference>
<proteinExistence type="predicted"/>
<feature type="region of interest" description="Disordered" evidence="1">
    <location>
        <begin position="116"/>
        <end position="224"/>
    </location>
</feature>
<reference evidence="3" key="2">
    <citation type="submission" date="2020-09" db="EMBL/GenBank/DDBJ databases">
        <authorList>
            <person name="Sun Q."/>
            <person name="Ohkuma M."/>
        </authorList>
    </citation>
    <scope>NUCLEOTIDE SEQUENCE</scope>
    <source>
        <strain evidence="3">JCM 4125</strain>
    </source>
</reference>
<reference evidence="3" key="1">
    <citation type="journal article" date="2014" name="Int. J. Syst. Evol. Microbiol.">
        <title>Complete genome sequence of Corynebacterium casei LMG S-19264T (=DSM 44701T), isolated from a smear-ripened cheese.</title>
        <authorList>
            <consortium name="US DOE Joint Genome Institute (JGI-PGF)"/>
            <person name="Walter F."/>
            <person name="Albersmeier A."/>
            <person name="Kalinowski J."/>
            <person name="Ruckert C."/>
        </authorList>
    </citation>
    <scope>NUCLEOTIDE SEQUENCE</scope>
    <source>
        <strain evidence="3">JCM 4125</strain>
    </source>
</reference>
<evidence type="ECO:0000313" key="4">
    <source>
        <dbReference type="Proteomes" id="UP000646776"/>
    </source>
</evidence>
<keyword evidence="2" id="KW-0472">Membrane</keyword>
<keyword evidence="2" id="KW-1133">Transmembrane helix</keyword>
<keyword evidence="2" id="KW-0812">Transmembrane</keyword>
<keyword evidence="4" id="KW-1185">Reference proteome</keyword>
<evidence type="ECO:0000256" key="2">
    <source>
        <dbReference type="SAM" id="Phobius"/>
    </source>
</evidence>
<feature type="compositionally biased region" description="Low complexity" evidence="1">
    <location>
        <begin position="146"/>
        <end position="210"/>
    </location>
</feature>
<evidence type="ECO:0000256" key="1">
    <source>
        <dbReference type="SAM" id="MobiDB-lite"/>
    </source>
</evidence>
<accession>A0A918H3U4</accession>
<dbReference type="AlphaFoldDB" id="A0A918H3U4"/>
<sequence>MSSPDDHENGTNAAAGEPGAVPRVRPAVYHPYAEADPSSYTHYSDPAAAHGWQNAYDETTELPRVAPAPADRPAPPGRADRRRAARRTDGRLTRRVVAAAGAVGVVSLAALVAGLSFTSGSPGSPAGERRGEPGDTLTAPDGTADPESGSPSASVPAGSPDVRTSAPPGASAEPSSAATPSEASGAGSSAASSAGATDGPAASATTSAPGSGKGNGRGRTKGPR</sequence>
<evidence type="ECO:0000313" key="3">
    <source>
        <dbReference type="EMBL" id="GGT35463.1"/>
    </source>
</evidence>
<protein>
    <submittedName>
        <fullName evidence="3">Uncharacterized protein</fullName>
    </submittedName>
</protein>
<organism evidence="3 4">
    <name type="scientific">Streptomyces phaeofaciens</name>
    <dbReference type="NCBI Taxonomy" id="68254"/>
    <lineage>
        <taxon>Bacteria</taxon>
        <taxon>Bacillati</taxon>
        <taxon>Actinomycetota</taxon>
        <taxon>Actinomycetes</taxon>
        <taxon>Kitasatosporales</taxon>
        <taxon>Streptomycetaceae</taxon>
        <taxon>Streptomyces</taxon>
    </lineage>
</organism>
<comment type="caution">
    <text evidence="3">The sequence shown here is derived from an EMBL/GenBank/DDBJ whole genome shotgun (WGS) entry which is preliminary data.</text>
</comment>
<feature type="region of interest" description="Disordered" evidence="1">
    <location>
        <begin position="1"/>
        <end position="93"/>
    </location>
</feature>
<feature type="transmembrane region" description="Helical" evidence="2">
    <location>
        <begin position="96"/>
        <end position="117"/>
    </location>
</feature>
<dbReference type="Proteomes" id="UP000646776">
    <property type="component" value="Unassembled WGS sequence"/>
</dbReference>
<name>A0A918H3U4_9ACTN</name>
<gene>
    <name evidence="3" type="ORF">GCM10010226_09430</name>
</gene>